<dbReference type="AlphaFoldDB" id="A0A1S6IQU6"/>
<proteinExistence type="predicted"/>
<evidence type="ECO:0000313" key="3">
    <source>
        <dbReference type="Proteomes" id="UP000188993"/>
    </source>
</evidence>
<protein>
    <submittedName>
        <fullName evidence="2">Sepiapterin reductase</fullName>
        <ecNumber evidence="2">1.1.1.325</ecNumber>
    </submittedName>
</protein>
<dbReference type="PRINTS" id="PR00081">
    <property type="entry name" value="GDHRDH"/>
</dbReference>
<dbReference type="EC" id="1.1.1.325" evidence="2"/>
<reference evidence="2 3" key="1">
    <citation type="journal article" date="2014" name="Int. J. Syst. Evol. Microbiol.">
        <title>Jeotgalibaca dankookensis gen. nov., sp. nov., a member of the family Carnobacteriaceae, isolated from seujeot (Korean traditional food).</title>
        <authorList>
            <person name="Lee D.G."/>
            <person name="Trujillo M.E."/>
            <person name="Kang H."/>
            <person name="Ahn T.Y."/>
        </authorList>
    </citation>
    <scope>NUCLEOTIDE SEQUENCE [LARGE SCALE GENOMIC DNA]</scope>
    <source>
        <strain evidence="2 3">EX-07</strain>
    </source>
</reference>
<keyword evidence="3" id="KW-1185">Reference proteome</keyword>
<dbReference type="KEGG" id="jda:BW727_101556"/>
<dbReference type="STRING" id="708126.BW727_101556"/>
<dbReference type="CDD" id="cd05327">
    <property type="entry name" value="retinol-DH_like_SDR_c_like"/>
    <property type="match status" value="1"/>
</dbReference>
<name>A0A1S6IQU6_9LACT</name>
<organism evidence="2 3">
    <name type="scientific">Jeotgalibaca dankookensis</name>
    <dbReference type="NCBI Taxonomy" id="708126"/>
    <lineage>
        <taxon>Bacteria</taxon>
        <taxon>Bacillati</taxon>
        <taxon>Bacillota</taxon>
        <taxon>Bacilli</taxon>
        <taxon>Lactobacillales</taxon>
        <taxon>Carnobacteriaceae</taxon>
        <taxon>Jeotgalibaca</taxon>
    </lineage>
</organism>
<sequence length="211" mass="23279">MKTAVVTGANTGVGYETALGLAKQKFEVIMLCRSQEKGEKAQKEIIKKSGNKHVFLVLGDLASLESIKKAAGMIIEQYPIIDVLVNNAGVFALKKEYTEDGFEKMTGVNYIGHFYLTQLLLPNLKKAKSARIVVVSSNGYKMARFDLSNLQPESKFSIIGNYGRSKMMTLLFARELSDRLSDTAITVNALHPGAVATSMGVSRNRIWKNRL</sequence>
<accession>A0A1S6IQU6</accession>
<dbReference type="EMBL" id="CP019728">
    <property type="protein sequence ID" value="AQS53923.1"/>
    <property type="molecule type" value="Genomic_DNA"/>
</dbReference>
<gene>
    <name evidence="2" type="ORF">BW727_101556</name>
</gene>
<keyword evidence="1 2" id="KW-0560">Oxidoreductase</keyword>
<dbReference type="InterPro" id="IPR002347">
    <property type="entry name" value="SDR_fam"/>
</dbReference>
<evidence type="ECO:0000313" key="2">
    <source>
        <dbReference type="EMBL" id="AQS53923.1"/>
    </source>
</evidence>
<dbReference type="PANTHER" id="PTHR43157:SF31">
    <property type="entry name" value="PHOSPHATIDYLINOSITOL-GLYCAN BIOSYNTHESIS CLASS F PROTEIN"/>
    <property type="match status" value="1"/>
</dbReference>
<dbReference type="Pfam" id="PF00106">
    <property type="entry name" value="adh_short"/>
    <property type="match status" value="1"/>
</dbReference>
<dbReference type="Gene3D" id="3.40.50.720">
    <property type="entry name" value="NAD(P)-binding Rossmann-like Domain"/>
    <property type="match status" value="1"/>
</dbReference>
<dbReference type="PANTHER" id="PTHR43157">
    <property type="entry name" value="PHOSPHATIDYLINOSITOL-GLYCAN BIOSYNTHESIS CLASS F PROTEIN-RELATED"/>
    <property type="match status" value="1"/>
</dbReference>
<evidence type="ECO:0000256" key="1">
    <source>
        <dbReference type="ARBA" id="ARBA00023002"/>
    </source>
</evidence>
<dbReference type="SUPFAM" id="SSF51735">
    <property type="entry name" value="NAD(P)-binding Rossmann-fold domains"/>
    <property type="match status" value="1"/>
</dbReference>
<dbReference type="GO" id="GO:0016491">
    <property type="term" value="F:oxidoreductase activity"/>
    <property type="evidence" value="ECO:0007669"/>
    <property type="project" value="UniProtKB-KW"/>
</dbReference>
<dbReference type="InterPro" id="IPR036291">
    <property type="entry name" value="NAD(P)-bd_dom_sf"/>
</dbReference>
<dbReference type="Proteomes" id="UP000188993">
    <property type="component" value="Chromosome"/>
</dbReference>
<dbReference type="RefSeq" id="WP_227807172.1">
    <property type="nucleotide sequence ID" value="NZ_BBYN01000015.1"/>
</dbReference>